<organism evidence="2 3">
    <name type="scientific">Durusdinium trenchii</name>
    <dbReference type="NCBI Taxonomy" id="1381693"/>
    <lineage>
        <taxon>Eukaryota</taxon>
        <taxon>Sar</taxon>
        <taxon>Alveolata</taxon>
        <taxon>Dinophyceae</taxon>
        <taxon>Suessiales</taxon>
        <taxon>Symbiodiniaceae</taxon>
        <taxon>Durusdinium</taxon>
    </lineage>
</organism>
<dbReference type="Gene3D" id="1.10.1410.10">
    <property type="match status" value="1"/>
</dbReference>
<gene>
    <name evidence="2" type="ORF">CCMP2556_LOCUS48610</name>
</gene>
<feature type="transmembrane region" description="Helical" evidence="1">
    <location>
        <begin position="24"/>
        <end position="49"/>
    </location>
</feature>
<proteinExistence type="predicted"/>
<comment type="caution">
    <text evidence="2">The sequence shown here is derived from an EMBL/GenBank/DDBJ whole genome shotgun (WGS) entry which is preliminary data.</text>
</comment>
<evidence type="ECO:0000313" key="3">
    <source>
        <dbReference type="Proteomes" id="UP001642484"/>
    </source>
</evidence>
<reference evidence="2 3" key="1">
    <citation type="submission" date="2024-02" db="EMBL/GenBank/DDBJ databases">
        <authorList>
            <person name="Chen Y."/>
            <person name="Shah S."/>
            <person name="Dougan E. K."/>
            <person name="Thang M."/>
            <person name="Chan C."/>
        </authorList>
    </citation>
    <scope>NUCLEOTIDE SEQUENCE [LARGE SCALE GENOMIC DNA]</scope>
</reference>
<evidence type="ECO:0008006" key="4">
    <source>
        <dbReference type="Google" id="ProtNLM"/>
    </source>
</evidence>
<name>A0ABP0RWA4_9DINO</name>
<dbReference type="SUPFAM" id="SSF81631">
    <property type="entry name" value="PAP/OAS1 substrate-binding domain"/>
    <property type="match status" value="1"/>
</dbReference>
<evidence type="ECO:0000256" key="1">
    <source>
        <dbReference type="SAM" id="Phobius"/>
    </source>
</evidence>
<keyword evidence="3" id="KW-1185">Reference proteome</keyword>
<evidence type="ECO:0000313" key="2">
    <source>
        <dbReference type="EMBL" id="CAK9103526.1"/>
    </source>
</evidence>
<dbReference type="PANTHER" id="PTHR12271">
    <property type="entry name" value="POLY A POLYMERASE CID PAP -RELATED"/>
    <property type="match status" value="1"/>
</dbReference>
<dbReference type="Proteomes" id="UP001642484">
    <property type="component" value="Unassembled WGS sequence"/>
</dbReference>
<keyword evidence="1" id="KW-1133">Transmembrane helix</keyword>
<sequence length="471" mass="51337">MRQCQCWRAVALASSGGEHQYRNLHLQVTCFLELQQLLLLALCCLLYILSRNGWMRLKLRYAAVPAFSQIPPCPSRPPFRPTSQLPVRQESKVPVQPPTFQSEGFSAQVSELLEVITPSEASEHVAKELAAYTQTIIQEMLSGASVEGFANADVLRGTAFGVAVPEIDLVVSADPDCLEQQLQGRLSKGGIPKTRMDARKMQKSAIRACTDLLVAAGGFKFRRSAFRCEEPKVTLMGPSTMSVSGQGIPVEFSVNCATPGCHAALVAASGEIDVRSRGLILLVRRWSKDRGVCHVARGHLPPYGWTLLAIFFLQVKKLLPPMTGMKSGSDYTVQTGHMSDCQTGPSESATVGCLFSSFIGFYRQIDLRQEVVSLRRGERSCPKPQAVDDPEVLHPSVQIEDPFDPGRNFGAGLSPEGLQRLHEELVRADAILAAGEEALLSEILEPWAPPEKHATCSADAGVELAGRQSLF</sequence>
<dbReference type="PANTHER" id="PTHR12271:SF40">
    <property type="entry name" value="POLY(A) RNA POLYMERASE GLD2"/>
    <property type="match status" value="1"/>
</dbReference>
<accession>A0ABP0RWA4</accession>
<dbReference type="EMBL" id="CAXAMN010026506">
    <property type="protein sequence ID" value="CAK9103526.1"/>
    <property type="molecule type" value="Genomic_DNA"/>
</dbReference>
<protein>
    <recommendedName>
        <fullName evidence="4">Polynucleotide adenylyltransferase</fullName>
    </recommendedName>
</protein>
<keyword evidence="1" id="KW-0472">Membrane</keyword>
<keyword evidence="1" id="KW-0812">Transmembrane</keyword>